<dbReference type="Gene3D" id="3.30.450.20">
    <property type="entry name" value="PAS domain"/>
    <property type="match status" value="1"/>
</dbReference>
<evidence type="ECO:0000256" key="8">
    <source>
        <dbReference type="ARBA" id="ARBA00023026"/>
    </source>
</evidence>
<dbReference type="Gene3D" id="3.30.565.10">
    <property type="entry name" value="Histidine kinase-like ATPase, C-terminal domain"/>
    <property type="match status" value="1"/>
</dbReference>
<dbReference type="Pfam" id="PF13185">
    <property type="entry name" value="GAF_2"/>
    <property type="match status" value="1"/>
</dbReference>
<feature type="transmembrane region" description="Helical" evidence="13">
    <location>
        <begin position="119"/>
        <end position="138"/>
    </location>
</feature>
<evidence type="ECO:0000256" key="5">
    <source>
        <dbReference type="ARBA" id="ARBA00022729"/>
    </source>
</evidence>
<keyword evidence="8" id="KW-0843">Virulence</keyword>
<dbReference type="InterPro" id="IPR005467">
    <property type="entry name" value="His_kinase_dom"/>
</dbReference>
<keyword evidence="5" id="KW-0732">Signal</keyword>
<organism evidence="16 17">
    <name type="scientific">Piscinibacter sakaiensis</name>
    <name type="common">Ideonella sakaiensis</name>
    <dbReference type="NCBI Taxonomy" id="1547922"/>
    <lineage>
        <taxon>Bacteria</taxon>
        <taxon>Pseudomonadati</taxon>
        <taxon>Pseudomonadota</taxon>
        <taxon>Betaproteobacteria</taxon>
        <taxon>Burkholderiales</taxon>
        <taxon>Sphaerotilaceae</taxon>
        <taxon>Piscinibacter</taxon>
    </lineage>
</organism>
<dbReference type="OrthoDB" id="5519028at2"/>
<evidence type="ECO:0000256" key="6">
    <source>
        <dbReference type="ARBA" id="ARBA00022777"/>
    </source>
</evidence>
<comment type="catalytic activity">
    <reaction evidence="1">
        <text>ATP + protein L-histidine = ADP + protein N-phospho-L-histidine.</text>
        <dbReference type="EC" id="2.7.13.3"/>
    </reaction>
</comment>
<dbReference type="SUPFAM" id="SSF55781">
    <property type="entry name" value="GAF domain-like"/>
    <property type="match status" value="1"/>
</dbReference>
<feature type="transmembrane region" description="Helical" evidence="13">
    <location>
        <begin position="150"/>
        <end position="168"/>
    </location>
</feature>
<keyword evidence="4" id="KW-0808">Transferase</keyword>
<evidence type="ECO:0000256" key="12">
    <source>
        <dbReference type="SAM" id="MobiDB-lite"/>
    </source>
</evidence>
<dbReference type="AlphaFoldDB" id="A0A0K8P524"/>
<dbReference type="Gene3D" id="3.30.450.40">
    <property type="match status" value="1"/>
</dbReference>
<dbReference type="CDD" id="cd00082">
    <property type="entry name" value="HisKA"/>
    <property type="match status" value="1"/>
</dbReference>
<dbReference type="Pfam" id="PF00512">
    <property type="entry name" value="HisKA"/>
    <property type="match status" value="1"/>
</dbReference>
<dbReference type="InterPro" id="IPR003594">
    <property type="entry name" value="HATPase_dom"/>
</dbReference>
<keyword evidence="17" id="KW-1185">Reference proteome</keyword>
<dbReference type="PRINTS" id="PR00344">
    <property type="entry name" value="BCTRLSENSOR"/>
</dbReference>
<dbReference type="PROSITE" id="PS50109">
    <property type="entry name" value="HIS_KIN"/>
    <property type="match status" value="1"/>
</dbReference>
<evidence type="ECO:0000313" key="17">
    <source>
        <dbReference type="Proteomes" id="UP000037660"/>
    </source>
</evidence>
<dbReference type="InterPro" id="IPR035965">
    <property type="entry name" value="PAS-like_dom_sf"/>
</dbReference>
<feature type="domain" description="Response regulatory" evidence="15">
    <location>
        <begin position="820"/>
        <end position="936"/>
    </location>
</feature>
<dbReference type="InterPro" id="IPR029016">
    <property type="entry name" value="GAF-like_dom_sf"/>
</dbReference>
<evidence type="ECO:0000256" key="1">
    <source>
        <dbReference type="ARBA" id="ARBA00000085"/>
    </source>
</evidence>
<dbReference type="SUPFAM" id="SSF55785">
    <property type="entry name" value="PYP-like sensor domain (PAS domain)"/>
    <property type="match status" value="1"/>
</dbReference>
<dbReference type="GO" id="GO:0000155">
    <property type="term" value="F:phosphorelay sensor kinase activity"/>
    <property type="evidence" value="ECO:0007669"/>
    <property type="project" value="InterPro"/>
</dbReference>
<dbReference type="CDD" id="cd17546">
    <property type="entry name" value="REC_hyHK_CKI1_RcsC-like"/>
    <property type="match status" value="1"/>
</dbReference>
<dbReference type="PROSITE" id="PS50110">
    <property type="entry name" value="RESPONSE_REGULATORY"/>
    <property type="match status" value="1"/>
</dbReference>
<feature type="domain" description="Histidine kinase" evidence="14">
    <location>
        <begin position="572"/>
        <end position="794"/>
    </location>
</feature>
<reference evidence="17" key="1">
    <citation type="submission" date="2015-07" db="EMBL/GenBank/DDBJ databases">
        <title>Discovery of a poly(ethylene terephthalate assimilation.</title>
        <authorList>
            <person name="Yoshida S."/>
            <person name="Hiraga K."/>
            <person name="Takehana T."/>
            <person name="Taniguchi I."/>
            <person name="Yamaji H."/>
            <person name="Maeda Y."/>
            <person name="Toyohara K."/>
            <person name="Miyamoto K."/>
            <person name="Kimura Y."/>
            <person name="Oda K."/>
        </authorList>
    </citation>
    <scope>NUCLEOTIDE SEQUENCE [LARGE SCALE GENOMIC DNA]</scope>
    <source>
        <strain evidence="17">NBRC 110686 / TISTR 2288 / 201-F6</strain>
    </source>
</reference>
<dbReference type="SUPFAM" id="SSF47384">
    <property type="entry name" value="Homodimeric domain of signal transducing histidine kinase"/>
    <property type="match status" value="1"/>
</dbReference>
<evidence type="ECO:0000256" key="10">
    <source>
        <dbReference type="ARBA" id="ARBA00070152"/>
    </source>
</evidence>
<accession>A0A0K8P524</accession>
<dbReference type="SMART" id="SM00387">
    <property type="entry name" value="HATPase_c"/>
    <property type="match status" value="1"/>
</dbReference>
<dbReference type="InterPro" id="IPR001789">
    <property type="entry name" value="Sig_transdc_resp-reg_receiver"/>
</dbReference>
<evidence type="ECO:0000256" key="11">
    <source>
        <dbReference type="PROSITE-ProRule" id="PRU00169"/>
    </source>
</evidence>
<dbReference type="Pfam" id="PF00072">
    <property type="entry name" value="Response_reg"/>
    <property type="match status" value="1"/>
</dbReference>
<comment type="function">
    <text evidence="9">Member of the two-component regulatory system BvgS/BvgA. Phosphorylates BvgA via a four-step phosphorelay in response to environmental signals.</text>
</comment>
<keyword evidence="13" id="KW-0472">Membrane</keyword>
<evidence type="ECO:0000256" key="13">
    <source>
        <dbReference type="SAM" id="Phobius"/>
    </source>
</evidence>
<dbReference type="Gene3D" id="3.40.50.2300">
    <property type="match status" value="1"/>
</dbReference>
<dbReference type="EC" id="2.7.13.3" evidence="2"/>
<feature type="region of interest" description="Disordered" evidence="12">
    <location>
        <begin position="420"/>
        <end position="444"/>
    </location>
</feature>
<dbReference type="STRING" id="1547922.ISF6_3743"/>
<name>A0A0K8P524_PISS1</name>
<evidence type="ECO:0000256" key="7">
    <source>
        <dbReference type="ARBA" id="ARBA00023012"/>
    </source>
</evidence>
<dbReference type="FunFam" id="3.30.565.10:FF:000010">
    <property type="entry name" value="Sensor histidine kinase RcsC"/>
    <property type="match status" value="1"/>
</dbReference>
<feature type="modified residue" description="4-aspartylphosphate" evidence="11">
    <location>
        <position position="869"/>
    </location>
</feature>
<evidence type="ECO:0000256" key="2">
    <source>
        <dbReference type="ARBA" id="ARBA00012438"/>
    </source>
</evidence>
<keyword evidence="7" id="KW-0902">Two-component regulatory system</keyword>
<dbReference type="SUPFAM" id="SSF55874">
    <property type="entry name" value="ATPase domain of HSP90 chaperone/DNA topoisomerase II/histidine kinase"/>
    <property type="match status" value="1"/>
</dbReference>
<dbReference type="InterPro" id="IPR004358">
    <property type="entry name" value="Sig_transdc_His_kin-like_C"/>
</dbReference>
<keyword evidence="3 11" id="KW-0597">Phosphoprotein</keyword>
<comment type="caution">
    <text evidence="16">The sequence shown here is derived from an EMBL/GenBank/DDBJ whole genome shotgun (WGS) entry which is preliminary data.</text>
</comment>
<dbReference type="Gene3D" id="1.10.287.130">
    <property type="match status" value="1"/>
</dbReference>
<dbReference type="SMART" id="SM00065">
    <property type="entry name" value="GAF"/>
    <property type="match status" value="1"/>
</dbReference>
<evidence type="ECO:0000259" key="14">
    <source>
        <dbReference type="PROSITE" id="PS50109"/>
    </source>
</evidence>
<dbReference type="SMART" id="SM00388">
    <property type="entry name" value="HisKA"/>
    <property type="match status" value="1"/>
</dbReference>
<dbReference type="Pfam" id="PF02518">
    <property type="entry name" value="HATPase_c"/>
    <property type="match status" value="1"/>
</dbReference>
<evidence type="ECO:0000256" key="9">
    <source>
        <dbReference type="ARBA" id="ARBA00058004"/>
    </source>
</evidence>
<dbReference type="PANTHER" id="PTHR45339:SF5">
    <property type="entry name" value="HISTIDINE KINASE"/>
    <property type="match status" value="1"/>
</dbReference>
<dbReference type="SMART" id="SM00448">
    <property type="entry name" value="REC"/>
    <property type="match status" value="1"/>
</dbReference>
<dbReference type="EMBL" id="BBYR01000059">
    <property type="protein sequence ID" value="GAP37798.1"/>
    <property type="molecule type" value="Genomic_DNA"/>
</dbReference>
<dbReference type="InterPro" id="IPR003661">
    <property type="entry name" value="HisK_dim/P_dom"/>
</dbReference>
<dbReference type="RefSeq" id="WP_082368515.1">
    <property type="nucleotide sequence ID" value="NZ_BBYR01000059.1"/>
</dbReference>
<dbReference type="InterPro" id="IPR036890">
    <property type="entry name" value="HATPase_C_sf"/>
</dbReference>
<evidence type="ECO:0000256" key="4">
    <source>
        <dbReference type="ARBA" id="ARBA00022679"/>
    </source>
</evidence>
<dbReference type="Proteomes" id="UP000037660">
    <property type="component" value="Unassembled WGS sequence"/>
</dbReference>
<feature type="transmembrane region" description="Helical" evidence="13">
    <location>
        <begin position="34"/>
        <end position="56"/>
    </location>
</feature>
<keyword evidence="13" id="KW-0812">Transmembrane</keyword>
<dbReference type="CDD" id="cd16922">
    <property type="entry name" value="HATPase_EvgS-ArcB-TorS-like"/>
    <property type="match status" value="1"/>
</dbReference>
<gene>
    <name evidence="16" type="ORF">ISF6_3743</name>
</gene>
<reference evidence="16 17" key="2">
    <citation type="journal article" date="2016" name="Science">
        <title>A bacterium that degrades and assimilates poly(ethylene terephthalate).</title>
        <authorList>
            <person name="Yoshida S."/>
            <person name="Hiraga K."/>
            <person name="Takehana T."/>
            <person name="Taniguchi I."/>
            <person name="Yamaji H."/>
            <person name="Maeda Y."/>
            <person name="Toyohara K."/>
            <person name="Miyamoto K."/>
            <person name="Kimura Y."/>
            <person name="Oda K."/>
        </authorList>
    </citation>
    <scope>NUCLEOTIDE SEQUENCE [LARGE SCALE GENOMIC DNA]</scope>
    <source>
        <strain evidence="17">NBRC 110686 / TISTR 2288 / 201-F6</strain>
    </source>
</reference>
<dbReference type="InterPro" id="IPR036097">
    <property type="entry name" value="HisK_dim/P_sf"/>
</dbReference>
<evidence type="ECO:0000259" key="15">
    <source>
        <dbReference type="PROSITE" id="PS50110"/>
    </source>
</evidence>
<dbReference type="SUPFAM" id="SSF52172">
    <property type="entry name" value="CheY-like"/>
    <property type="match status" value="1"/>
</dbReference>
<keyword evidence="13" id="KW-1133">Transmembrane helix</keyword>
<evidence type="ECO:0000313" key="16">
    <source>
        <dbReference type="EMBL" id="GAP37798.1"/>
    </source>
</evidence>
<evidence type="ECO:0000256" key="3">
    <source>
        <dbReference type="ARBA" id="ARBA00022553"/>
    </source>
</evidence>
<dbReference type="InterPro" id="IPR011006">
    <property type="entry name" value="CheY-like_superfamily"/>
</dbReference>
<protein>
    <recommendedName>
        <fullName evidence="10">Virulence sensor protein BvgS</fullName>
        <ecNumber evidence="2">2.7.13.3</ecNumber>
    </recommendedName>
</protein>
<proteinExistence type="predicted"/>
<dbReference type="InterPro" id="IPR003018">
    <property type="entry name" value="GAF"/>
</dbReference>
<keyword evidence="6 16" id="KW-0418">Kinase</keyword>
<dbReference type="PANTHER" id="PTHR45339">
    <property type="entry name" value="HYBRID SIGNAL TRANSDUCTION HISTIDINE KINASE J"/>
    <property type="match status" value="1"/>
</dbReference>
<sequence length="944" mass="101368">MDASTLLLTHALLSSAAAVVMVVVLRTRRTYPGFGFWTAGIACLALGAALLVPGVLPPSWASRVGRNALLIGGHLLLLRGMLVFRGGRVGPGLEAGVALLFLVPFGYLSLDAGNLAGRIELYCLCSASLNVATVVVTLRRRPPHFGSNDWLLALWLLLFAAITLVRAAQELADISTAFESLQGFGSVYALAQILSVQLVTLTLISINSQRIEWDHRASAADLQAREQQLRLMGDNLPAGFIYRYTLAGGHRRFESVSSGLTRTLGLAPADVMRHAGPMFAMLAPASLERYLADEAHSAAALTDFHASLGFQLPAGRVCWLELRSHPQRRPDGSTYWDGVALDVTEAMADRARVARQAGLYRCLSQCNAAVARCVDPKALFDAVCEAIIDAAGMRLAWVGLADAHGRLQLQAQAGRPADLPLRLQRSGPPAPGQPATPDEQALRSGEPVWCQDFGRDPATQAWQALAPDAGLQALAALPVRRSGQVVGSLSIGAGEPQAFDPQTQRLLIDLAANISFALDNVDREAARLQAQQALDAHRQQLEDTVTRRTAQLADARERAESASLAKSAFLANMSHEIRTPLNAMIGMAYLIRREELSPRQADRLSKLEVAARHLLEVLNAVLDLSKIEAGKMTLERVPLRVESTVANVLSMLGERAEARQLQLHSEVGPMPRDLLGDPTRLQQALLNYANNAIKFTEHGGVTLRAHVLDEDAHSAALRFEVEDTGIGIDPEVMPRLFEAFEQADRSSTRSAAGTGLGLAITRKLARLMGGDAGASSRPGEGSSFWFTVRLPRAPAAADAPQARSGEPAEDALRRRHAGARILVAEDNPVNAEVAQALLEEVGLVADLAGDGLAAVDKALKGGHRLVLMDMQMPRLDGLDACRAIRQHRPSSALPVIAMTANAFAEDRARCQAAGMDDFLSKPVDPAALYRLLLHWLDRQAGAAG</sequence>